<evidence type="ECO:0000313" key="2">
    <source>
        <dbReference type="Proteomes" id="UP000299102"/>
    </source>
</evidence>
<evidence type="ECO:0000313" key="1">
    <source>
        <dbReference type="EMBL" id="GBP51530.1"/>
    </source>
</evidence>
<dbReference type="EMBL" id="BGZK01000582">
    <property type="protein sequence ID" value="GBP51530.1"/>
    <property type="molecule type" value="Genomic_DNA"/>
</dbReference>
<gene>
    <name evidence="1" type="primary">FAM200B</name>
    <name evidence="1" type="ORF">EVAR_44506_1</name>
</gene>
<protein>
    <submittedName>
        <fullName evidence="1">Protein FAM200B</fullName>
    </submittedName>
</protein>
<sequence length="153" mass="17116">MRRLITKHQKEANKPLDFFERKLKAASSINESALLASYKVAYRVAKAGKPHAIAENLILPAALDMGEIMIISLNLDLALYPYPGTALDSDPGHTIDSILGSYSVLVQFRSQFRFWFVPPNSATGPTLVCFPFCFLFQSHYRSPEVGTQPGYKY</sequence>
<accession>A0A4C1WL08</accession>
<keyword evidence="2" id="KW-1185">Reference proteome</keyword>
<dbReference type="OrthoDB" id="7381979at2759"/>
<name>A0A4C1WL08_EUMVA</name>
<dbReference type="Proteomes" id="UP000299102">
    <property type="component" value="Unassembled WGS sequence"/>
</dbReference>
<dbReference type="STRING" id="151549.A0A4C1WL08"/>
<organism evidence="1 2">
    <name type="scientific">Eumeta variegata</name>
    <name type="common">Bagworm moth</name>
    <name type="synonym">Eumeta japonica</name>
    <dbReference type="NCBI Taxonomy" id="151549"/>
    <lineage>
        <taxon>Eukaryota</taxon>
        <taxon>Metazoa</taxon>
        <taxon>Ecdysozoa</taxon>
        <taxon>Arthropoda</taxon>
        <taxon>Hexapoda</taxon>
        <taxon>Insecta</taxon>
        <taxon>Pterygota</taxon>
        <taxon>Neoptera</taxon>
        <taxon>Endopterygota</taxon>
        <taxon>Lepidoptera</taxon>
        <taxon>Glossata</taxon>
        <taxon>Ditrysia</taxon>
        <taxon>Tineoidea</taxon>
        <taxon>Psychidae</taxon>
        <taxon>Oiketicinae</taxon>
        <taxon>Eumeta</taxon>
    </lineage>
</organism>
<dbReference type="AlphaFoldDB" id="A0A4C1WL08"/>
<proteinExistence type="predicted"/>
<comment type="caution">
    <text evidence="1">The sequence shown here is derived from an EMBL/GenBank/DDBJ whole genome shotgun (WGS) entry which is preliminary data.</text>
</comment>
<reference evidence="1 2" key="1">
    <citation type="journal article" date="2019" name="Commun. Biol.">
        <title>The bagworm genome reveals a unique fibroin gene that provides high tensile strength.</title>
        <authorList>
            <person name="Kono N."/>
            <person name="Nakamura H."/>
            <person name="Ohtoshi R."/>
            <person name="Tomita M."/>
            <person name="Numata K."/>
            <person name="Arakawa K."/>
        </authorList>
    </citation>
    <scope>NUCLEOTIDE SEQUENCE [LARGE SCALE GENOMIC DNA]</scope>
</reference>